<evidence type="ECO:0000256" key="1">
    <source>
        <dbReference type="ARBA" id="ARBA00004236"/>
    </source>
</evidence>
<dbReference type="InterPro" id="IPR017868">
    <property type="entry name" value="Filamin/ABP280_repeat-like"/>
</dbReference>
<evidence type="ECO:0000313" key="18">
    <source>
        <dbReference type="Proteomes" id="UP001596481"/>
    </source>
</evidence>
<accession>A0ABD5ZAR9</accession>
<dbReference type="NCBIfam" id="TIGR04126">
    <property type="entry name" value="PGF_CTERM"/>
    <property type="match status" value="1"/>
</dbReference>
<name>A0ABD5ZAR9_9EURY</name>
<evidence type="ECO:0000256" key="7">
    <source>
        <dbReference type="ARBA" id="ARBA00022601"/>
    </source>
</evidence>
<feature type="domain" description="PGF-CTERM archaeal protein-sorting signal" evidence="15">
    <location>
        <begin position="867"/>
        <end position="889"/>
    </location>
</feature>
<dbReference type="NCBIfam" id="TIGR04207">
    <property type="entry name" value="halo_sig_pep"/>
    <property type="match status" value="1"/>
</dbReference>
<evidence type="ECO:0000256" key="8">
    <source>
        <dbReference type="ARBA" id="ARBA00022692"/>
    </source>
</evidence>
<evidence type="ECO:0000256" key="14">
    <source>
        <dbReference type="SAM" id="Phobius"/>
    </source>
</evidence>
<evidence type="ECO:0000256" key="13">
    <source>
        <dbReference type="SAM" id="MobiDB-lite"/>
    </source>
</evidence>
<sequence>MTRNKQIRAVLLAALMVFSVFAGSIAFTGTAAADPSAVDASQSGSTLTVNATLDGDEANATAFVDVDGDGALDGSEPSTTNNSLGGATSLSETLDVSDVNGGTYTIFVYTNDSIVNNSTTSFAISDSEAPEIDSVVHYDNDTSNDEAVIELVIDEQFDTGITASDFALYQDGEEVNNAITNVNYGADGQLILETSAVVTGDVELNVGSDVTDVSGNELDGLDDDGNVSVTVATVTANGNSPNAYQGEIVAITDNATDTTVDIESDDTQDDSENYQFSGSTGTNSQVFVFDTSNRELETYNYTVGSSSGQIDVTDLGLEISVDDLNVTTEDTIEGTVSANAGGRTIDIAVLDDDDEEVATIEDASLNGQGEYEFSFDVADEDIDAGDYTVEVTDTGSSVTATSDTVTVSEAEEGSADFNESVVTDERGDVVAIPVLLENADTATLSIGTSDQGYAANVTVEDGNDDGEVVVLWNSAESTSTNVNDVFDVEDSDDEILTGDDGQTEVTENTSDLIDAGDYDLEVQTGTSAGNAENVATLVLEEGGVENVRTWTAPDAESVSDLDEVSEALENGNLTEDSEIAFGDKVVIQIEAAGLEGTVDPEGDETVSNFFDSGSYQLTVNQSNPGPNRDPKILNLTNATVIADGSNDTYFVVYNSEDVEAVRDTNDNGVIDSGETNSVDVADDDQFDVEFKMFEDPDSGVALVDEDSSASTSYENVEAEHDFDSDPVNVTNTADVTISGTSNTAPGTEITLRVRSSGDTQPRFLKTATVYVTENGTFTGTFDFSEQAVDDTFTVTADGGVAPDVEVDGNVVESVETETTATETTTTAEETTTTTAEETTTTAAEETTTTAAEETTTDGGEGETSTGTPGFGVAVALVALVAAALLAIRRD</sequence>
<keyword evidence="12" id="KW-0325">Glycoprotein</keyword>
<evidence type="ECO:0000256" key="5">
    <source>
        <dbReference type="ARBA" id="ARBA00022512"/>
    </source>
</evidence>
<keyword evidence="8 14" id="KW-0812">Transmembrane</keyword>
<organism evidence="17 18">
    <name type="scientific">Haloferax namakaokahaiae</name>
    <dbReference type="NCBI Taxonomy" id="1748331"/>
    <lineage>
        <taxon>Archaea</taxon>
        <taxon>Methanobacteriati</taxon>
        <taxon>Methanobacteriota</taxon>
        <taxon>Stenosarchaea group</taxon>
        <taxon>Halobacteria</taxon>
        <taxon>Halobacteriales</taxon>
        <taxon>Haloferacaceae</taxon>
        <taxon>Haloferax</taxon>
    </lineage>
</organism>
<reference evidence="17 18" key="1">
    <citation type="journal article" date="2019" name="Int. J. Syst. Evol. Microbiol.">
        <title>The Global Catalogue of Microorganisms (GCM) 10K type strain sequencing project: providing services to taxonomists for standard genome sequencing and annotation.</title>
        <authorList>
            <consortium name="The Broad Institute Genomics Platform"/>
            <consortium name="The Broad Institute Genome Sequencing Center for Infectious Disease"/>
            <person name="Wu L."/>
            <person name="Ma J."/>
        </authorList>
    </citation>
    <scope>NUCLEOTIDE SEQUENCE [LARGE SCALE GENOMIC DNA]</scope>
    <source>
        <strain evidence="17 18">DSM 29988</strain>
    </source>
</reference>
<evidence type="ECO:0000259" key="16">
    <source>
        <dbReference type="Pfam" id="PF25162"/>
    </source>
</evidence>
<dbReference type="GO" id="GO:0030115">
    <property type="term" value="C:S-layer"/>
    <property type="evidence" value="ECO:0007669"/>
    <property type="project" value="UniProtKB-SubCell"/>
</dbReference>
<evidence type="ECO:0000256" key="11">
    <source>
        <dbReference type="ARBA" id="ARBA00023136"/>
    </source>
</evidence>
<dbReference type="InterPro" id="IPR026371">
    <property type="entry name" value="PGF_CTERM"/>
</dbReference>
<feature type="transmembrane region" description="Helical" evidence="14">
    <location>
        <begin position="869"/>
        <end position="887"/>
    </location>
</feature>
<dbReference type="InterPro" id="IPR026452">
    <property type="entry name" value="Surf_glycop_sig_pep"/>
</dbReference>
<evidence type="ECO:0000256" key="2">
    <source>
        <dbReference type="ARBA" id="ARBA00004237"/>
    </source>
</evidence>
<keyword evidence="6" id="KW-0964">Secreted</keyword>
<dbReference type="PROSITE" id="PS50194">
    <property type="entry name" value="FILAMIN_REPEAT"/>
    <property type="match status" value="1"/>
</dbReference>
<keyword evidence="10 14" id="KW-1133">Transmembrane helix</keyword>
<proteinExistence type="inferred from homology"/>
<dbReference type="EMBL" id="JBHTAA010000001">
    <property type="protein sequence ID" value="MFC7202374.1"/>
    <property type="molecule type" value="Genomic_DNA"/>
</dbReference>
<evidence type="ECO:0000259" key="15">
    <source>
        <dbReference type="Pfam" id="PF18204"/>
    </source>
</evidence>
<comment type="subcellular location">
    <subcellularLocation>
        <location evidence="1">Cell membrane</location>
    </subcellularLocation>
    <subcellularLocation>
        <location evidence="2">Secreted</location>
        <location evidence="2">Cell wall</location>
        <location evidence="2">S-layer</location>
    </subcellularLocation>
</comment>
<dbReference type="InterPro" id="IPR057149">
    <property type="entry name" value="DUF7827"/>
</dbReference>
<comment type="similarity">
    <text evidence="3">Belongs to the halobacterial S-layer protein family.</text>
</comment>
<gene>
    <name evidence="17" type="ORF">ACFQJC_02530</name>
</gene>
<dbReference type="AlphaFoldDB" id="A0ABD5ZAR9"/>
<keyword evidence="4" id="KW-1003">Cell membrane</keyword>
<evidence type="ECO:0000256" key="12">
    <source>
        <dbReference type="ARBA" id="ARBA00023180"/>
    </source>
</evidence>
<evidence type="ECO:0000256" key="10">
    <source>
        <dbReference type="ARBA" id="ARBA00022989"/>
    </source>
</evidence>
<feature type="region of interest" description="Disordered" evidence="13">
    <location>
        <begin position="814"/>
        <end position="866"/>
    </location>
</feature>
<keyword evidence="7" id="KW-0701">S-layer</keyword>
<keyword evidence="11 14" id="KW-0472">Membrane</keyword>
<feature type="region of interest" description="Disordered" evidence="13">
    <location>
        <begin position="67"/>
        <end position="87"/>
    </location>
</feature>
<dbReference type="RefSeq" id="WP_390221673.1">
    <property type="nucleotide sequence ID" value="NZ_JBHTAA010000001.1"/>
</dbReference>
<feature type="compositionally biased region" description="Polar residues" evidence="13">
    <location>
        <begin position="76"/>
        <end position="87"/>
    </location>
</feature>
<evidence type="ECO:0000256" key="3">
    <source>
        <dbReference type="ARBA" id="ARBA00009327"/>
    </source>
</evidence>
<dbReference type="Pfam" id="PF18204">
    <property type="entry name" value="PGF-CTERM"/>
    <property type="match status" value="1"/>
</dbReference>
<keyword evidence="18" id="KW-1185">Reference proteome</keyword>
<protein>
    <submittedName>
        <fullName evidence="17">BGTF surface domain-containing protein</fullName>
    </submittedName>
</protein>
<dbReference type="Pfam" id="PF25162">
    <property type="entry name" value="DUF7827"/>
    <property type="match status" value="1"/>
</dbReference>
<dbReference type="Proteomes" id="UP001596481">
    <property type="component" value="Unassembled WGS sequence"/>
</dbReference>
<evidence type="ECO:0000256" key="9">
    <source>
        <dbReference type="ARBA" id="ARBA00022729"/>
    </source>
</evidence>
<evidence type="ECO:0000256" key="4">
    <source>
        <dbReference type="ARBA" id="ARBA00022475"/>
    </source>
</evidence>
<keyword evidence="9" id="KW-0732">Signal</keyword>
<evidence type="ECO:0000313" key="17">
    <source>
        <dbReference type="EMBL" id="MFC7202374.1"/>
    </source>
</evidence>
<feature type="compositionally biased region" description="Low complexity" evidence="13">
    <location>
        <begin position="816"/>
        <end position="866"/>
    </location>
</feature>
<comment type="caution">
    <text evidence="17">The sequence shown here is derived from an EMBL/GenBank/DDBJ whole genome shotgun (WGS) entry which is preliminary data.</text>
</comment>
<dbReference type="NCBIfam" id="NF045517">
    <property type="entry name" value="halo_surf_dom"/>
    <property type="match status" value="1"/>
</dbReference>
<dbReference type="GO" id="GO:0005886">
    <property type="term" value="C:plasma membrane"/>
    <property type="evidence" value="ECO:0007669"/>
    <property type="project" value="UniProtKB-SubCell"/>
</dbReference>
<keyword evidence="5" id="KW-0134">Cell wall</keyword>
<feature type="domain" description="DUF7827" evidence="16">
    <location>
        <begin position="407"/>
        <end position="525"/>
    </location>
</feature>
<evidence type="ECO:0000256" key="6">
    <source>
        <dbReference type="ARBA" id="ARBA00022525"/>
    </source>
</evidence>